<dbReference type="AlphaFoldDB" id="A0A7R8WYN6"/>
<reference evidence="1" key="1">
    <citation type="submission" date="2020-11" db="EMBL/GenBank/DDBJ databases">
        <authorList>
            <person name="Tran Van P."/>
        </authorList>
    </citation>
    <scope>NUCLEOTIDE SEQUENCE</scope>
</reference>
<gene>
    <name evidence="1" type="ORF">CTOB1V02_LOCUS15216</name>
</gene>
<organism evidence="1">
    <name type="scientific">Cyprideis torosa</name>
    <dbReference type="NCBI Taxonomy" id="163714"/>
    <lineage>
        <taxon>Eukaryota</taxon>
        <taxon>Metazoa</taxon>
        <taxon>Ecdysozoa</taxon>
        <taxon>Arthropoda</taxon>
        <taxon>Crustacea</taxon>
        <taxon>Oligostraca</taxon>
        <taxon>Ostracoda</taxon>
        <taxon>Podocopa</taxon>
        <taxon>Podocopida</taxon>
        <taxon>Cytherocopina</taxon>
        <taxon>Cytheroidea</taxon>
        <taxon>Cytherideidae</taxon>
        <taxon>Cyprideis</taxon>
    </lineage>
</organism>
<feature type="non-terminal residue" evidence="1">
    <location>
        <position position="70"/>
    </location>
</feature>
<sequence length="70" mass="7446">MGFQFLVLSSLLVSLVQAQDGLNARRPSAVDLFQLLFGARDSGSGDAVPVGKFLHVPALRNLTATDEMAD</sequence>
<evidence type="ECO:0000313" key="1">
    <source>
        <dbReference type="EMBL" id="CAD7237401.1"/>
    </source>
</evidence>
<protein>
    <submittedName>
        <fullName evidence="1">Uncharacterized protein</fullName>
    </submittedName>
</protein>
<accession>A0A7R8WYN6</accession>
<dbReference type="EMBL" id="OB687653">
    <property type="protein sequence ID" value="CAD7237401.1"/>
    <property type="molecule type" value="Genomic_DNA"/>
</dbReference>
<name>A0A7R8WYN6_9CRUS</name>
<proteinExistence type="predicted"/>